<feature type="region of interest" description="Disordered" evidence="1">
    <location>
        <begin position="1"/>
        <end position="20"/>
    </location>
</feature>
<sequence>MNASLSGAGRPEQGQPPRSQQAYVIEIGETQAGLVSRRGEERFFTFISAASAFDALEGHRFATPGAAERAARQLAGSRRGRGWAMAS</sequence>
<accession>A0ABW0P5A2</accession>
<gene>
    <name evidence="2" type="ORF">ACFPN9_16910</name>
</gene>
<name>A0ABW0P5A2_9HYPH</name>
<dbReference type="Proteomes" id="UP001596060">
    <property type="component" value="Unassembled WGS sequence"/>
</dbReference>
<protein>
    <recommendedName>
        <fullName evidence="4">KTSC domain-containing protein</fullName>
    </recommendedName>
</protein>
<dbReference type="EMBL" id="JBHSLU010000051">
    <property type="protein sequence ID" value="MFC5506933.1"/>
    <property type="molecule type" value="Genomic_DNA"/>
</dbReference>
<evidence type="ECO:0000256" key="1">
    <source>
        <dbReference type="SAM" id="MobiDB-lite"/>
    </source>
</evidence>
<keyword evidence="3" id="KW-1185">Reference proteome</keyword>
<evidence type="ECO:0000313" key="3">
    <source>
        <dbReference type="Proteomes" id="UP001596060"/>
    </source>
</evidence>
<comment type="caution">
    <text evidence="2">The sequence shown here is derived from an EMBL/GenBank/DDBJ whole genome shotgun (WGS) entry which is preliminary data.</text>
</comment>
<proteinExistence type="predicted"/>
<evidence type="ECO:0008006" key="4">
    <source>
        <dbReference type="Google" id="ProtNLM"/>
    </source>
</evidence>
<reference evidence="3" key="1">
    <citation type="journal article" date="2019" name="Int. J. Syst. Evol. Microbiol.">
        <title>The Global Catalogue of Microorganisms (GCM) 10K type strain sequencing project: providing services to taxonomists for standard genome sequencing and annotation.</title>
        <authorList>
            <consortium name="The Broad Institute Genomics Platform"/>
            <consortium name="The Broad Institute Genome Sequencing Center for Infectious Disease"/>
            <person name="Wu L."/>
            <person name="Ma J."/>
        </authorList>
    </citation>
    <scope>NUCLEOTIDE SEQUENCE [LARGE SCALE GENOMIC DNA]</scope>
    <source>
        <strain evidence="3">CCUG 43117</strain>
    </source>
</reference>
<organism evidence="2 3">
    <name type="scientific">Bosea massiliensis</name>
    <dbReference type="NCBI Taxonomy" id="151419"/>
    <lineage>
        <taxon>Bacteria</taxon>
        <taxon>Pseudomonadati</taxon>
        <taxon>Pseudomonadota</taxon>
        <taxon>Alphaproteobacteria</taxon>
        <taxon>Hyphomicrobiales</taxon>
        <taxon>Boseaceae</taxon>
        <taxon>Bosea</taxon>
    </lineage>
</organism>
<dbReference type="RefSeq" id="WP_377817276.1">
    <property type="nucleotide sequence ID" value="NZ_JBHSLU010000051.1"/>
</dbReference>
<evidence type="ECO:0000313" key="2">
    <source>
        <dbReference type="EMBL" id="MFC5506933.1"/>
    </source>
</evidence>